<dbReference type="Proteomes" id="UP000694416">
    <property type="component" value="Unplaced"/>
</dbReference>
<accession>A0A8C9GAP1</accession>
<dbReference type="Ensembl" id="ENSPTET00000000165.1">
    <property type="protein sequence ID" value="ENSPTEP00000000098.1"/>
    <property type="gene ID" value="ENSPTEG00000000143.1"/>
</dbReference>
<keyword evidence="2" id="KW-1185">Reference proteome</keyword>
<dbReference type="PANTHER" id="PTHR14819:SF5">
    <property type="entry name" value="INTERFERON-INDUCED VERY LARGE GTPASE 1"/>
    <property type="match status" value="1"/>
</dbReference>
<sequence length="236" mass="27646">SCQPLTTMKETEKLSPDIDLDSENILWEYFKNKTNDVGLLKRNSAEKFQINYDKHITVNKKYNLHYMTTDHIVSRFNKIINNMWKQQCGYNPSYFHEILKTVEEKVKSASTQKRYTFTNTFIIDLCVCLFQRATENFKEIHRAFKRANDPVNYIESKKDDCFTSFKISCQGATSIKIFVDVLWYKLTPAVSTIIWEEMTIKIAGDMRATCPAFDGNRTNLEKHILISLAEEENFDN</sequence>
<reference evidence="1" key="1">
    <citation type="submission" date="2025-08" db="UniProtKB">
        <authorList>
            <consortium name="Ensembl"/>
        </authorList>
    </citation>
    <scope>IDENTIFICATION</scope>
</reference>
<proteinExistence type="predicted"/>
<organism evidence="1 2">
    <name type="scientific">Piliocolobus tephrosceles</name>
    <name type="common">Ugandan red Colobus</name>
    <dbReference type="NCBI Taxonomy" id="591936"/>
    <lineage>
        <taxon>Eukaryota</taxon>
        <taxon>Metazoa</taxon>
        <taxon>Chordata</taxon>
        <taxon>Craniata</taxon>
        <taxon>Vertebrata</taxon>
        <taxon>Euteleostomi</taxon>
        <taxon>Mammalia</taxon>
        <taxon>Eutheria</taxon>
        <taxon>Euarchontoglires</taxon>
        <taxon>Primates</taxon>
        <taxon>Haplorrhini</taxon>
        <taxon>Catarrhini</taxon>
        <taxon>Cercopithecidae</taxon>
        <taxon>Colobinae</taxon>
        <taxon>Piliocolobus</taxon>
    </lineage>
</organism>
<evidence type="ECO:0000313" key="1">
    <source>
        <dbReference type="Ensembl" id="ENSPTEP00000000098.1"/>
    </source>
</evidence>
<reference evidence="1" key="2">
    <citation type="submission" date="2025-09" db="UniProtKB">
        <authorList>
            <consortium name="Ensembl"/>
        </authorList>
    </citation>
    <scope>IDENTIFICATION</scope>
</reference>
<dbReference type="InterPro" id="IPR052986">
    <property type="entry name" value="VLIG_GTPase"/>
</dbReference>
<protein>
    <submittedName>
        <fullName evidence="1">Uncharacterized protein</fullName>
    </submittedName>
</protein>
<evidence type="ECO:0000313" key="2">
    <source>
        <dbReference type="Proteomes" id="UP000694416"/>
    </source>
</evidence>
<dbReference type="AlphaFoldDB" id="A0A8C9GAP1"/>
<dbReference type="PANTHER" id="PTHR14819">
    <property type="entry name" value="GTP-BINDING"/>
    <property type="match status" value="1"/>
</dbReference>
<name>A0A8C9GAP1_9PRIM</name>